<name>A0A6J4KCR3_9BACT</name>
<reference evidence="3" key="1">
    <citation type="submission" date="2020-02" db="EMBL/GenBank/DDBJ databases">
        <authorList>
            <person name="Meier V. D."/>
        </authorList>
    </citation>
    <scope>NUCLEOTIDE SEQUENCE</scope>
    <source>
        <strain evidence="3">AVDCRST_MAG40</strain>
    </source>
</reference>
<dbReference type="PANTHER" id="PTHR33055:SF15">
    <property type="entry name" value="TRANSPOSASE-RELATED"/>
    <property type="match status" value="1"/>
</dbReference>
<sequence length="338" mass="37583">MLHSGIDLHKRTIALSTVTADGQPVRDAQLPTTRAAVRAYFDALPGPHRAVVESTSNWYWLRDLLVGAGVDVRLGHSKYIKAISYAKVKTDAVDAATLAQLLRSDLIPEAHMVSAEWREARDLLRARLQLVAQQVRCKNTVAGLLAQYNVTAPAALPPLVQLRARLLEEQRALLGDQATRLAAELNPLLIPTPDVQRLLWIPGIGRVVAFTIWLEVDGIARFPSARDFVSYCRLVPGAGNSGGKTRHTRTKDGNRYLKIAFSHAAVRAIQYYPEIHRFYRALARRKPPVVARAVVAKELARIVYFVLTKQEAFNGTFKGKTLSRTKQPKWPRLASPPV</sequence>
<evidence type="ECO:0000259" key="2">
    <source>
        <dbReference type="Pfam" id="PF02371"/>
    </source>
</evidence>
<evidence type="ECO:0000259" key="1">
    <source>
        <dbReference type="Pfam" id="PF01548"/>
    </source>
</evidence>
<proteinExistence type="predicted"/>
<feature type="domain" description="Transposase IS110-like N-terminal" evidence="1">
    <location>
        <begin position="5"/>
        <end position="149"/>
    </location>
</feature>
<accession>A0A6J4KCR3</accession>
<organism evidence="3">
    <name type="scientific">uncultured Gemmatimonadaceae bacterium</name>
    <dbReference type="NCBI Taxonomy" id="246130"/>
    <lineage>
        <taxon>Bacteria</taxon>
        <taxon>Pseudomonadati</taxon>
        <taxon>Gemmatimonadota</taxon>
        <taxon>Gemmatimonadia</taxon>
        <taxon>Gemmatimonadales</taxon>
        <taxon>Gemmatimonadaceae</taxon>
        <taxon>environmental samples</taxon>
    </lineage>
</organism>
<dbReference type="GO" id="GO:0006313">
    <property type="term" value="P:DNA transposition"/>
    <property type="evidence" value="ECO:0007669"/>
    <property type="project" value="InterPro"/>
</dbReference>
<evidence type="ECO:0000313" key="3">
    <source>
        <dbReference type="EMBL" id="CAA9301687.1"/>
    </source>
</evidence>
<dbReference type="EMBL" id="CADCTX010000112">
    <property type="protein sequence ID" value="CAA9301687.1"/>
    <property type="molecule type" value="Genomic_DNA"/>
</dbReference>
<dbReference type="InterPro" id="IPR003346">
    <property type="entry name" value="Transposase_20"/>
</dbReference>
<gene>
    <name evidence="3" type="ORF">AVDCRST_MAG40-396</name>
</gene>
<dbReference type="AlphaFoldDB" id="A0A6J4KCR3"/>
<feature type="domain" description="Transposase IS116/IS110/IS902 C-terminal" evidence="2">
    <location>
        <begin position="196"/>
        <end position="280"/>
    </location>
</feature>
<dbReference type="NCBIfam" id="NF033542">
    <property type="entry name" value="transpos_IS110"/>
    <property type="match status" value="1"/>
</dbReference>
<dbReference type="Pfam" id="PF02371">
    <property type="entry name" value="Transposase_20"/>
    <property type="match status" value="1"/>
</dbReference>
<dbReference type="GO" id="GO:0004803">
    <property type="term" value="F:transposase activity"/>
    <property type="evidence" value="ECO:0007669"/>
    <property type="project" value="InterPro"/>
</dbReference>
<dbReference type="GO" id="GO:0003677">
    <property type="term" value="F:DNA binding"/>
    <property type="evidence" value="ECO:0007669"/>
    <property type="project" value="InterPro"/>
</dbReference>
<dbReference type="Pfam" id="PF01548">
    <property type="entry name" value="DEDD_Tnp_IS110"/>
    <property type="match status" value="1"/>
</dbReference>
<dbReference type="InterPro" id="IPR047650">
    <property type="entry name" value="Transpos_IS110"/>
</dbReference>
<protein>
    <submittedName>
        <fullName evidence="3">Uncharacterized protein</fullName>
    </submittedName>
</protein>
<dbReference type="PANTHER" id="PTHR33055">
    <property type="entry name" value="TRANSPOSASE FOR INSERTION SEQUENCE ELEMENT IS1111A"/>
    <property type="match status" value="1"/>
</dbReference>
<dbReference type="InterPro" id="IPR002525">
    <property type="entry name" value="Transp_IS110-like_N"/>
</dbReference>